<dbReference type="AlphaFoldDB" id="S7XH02"/>
<gene>
    <name evidence="1" type="ORF">SLOPH_1197</name>
</gene>
<comment type="caution">
    <text evidence="1">The sequence shown here is derived from an EMBL/GenBank/DDBJ whole genome shotgun (WGS) entry which is preliminary data.</text>
</comment>
<organism evidence="1 2">
    <name type="scientific">Spraguea lophii (strain 42_110)</name>
    <name type="common">Microsporidian parasite</name>
    <dbReference type="NCBI Taxonomy" id="1358809"/>
    <lineage>
        <taxon>Eukaryota</taxon>
        <taxon>Fungi</taxon>
        <taxon>Fungi incertae sedis</taxon>
        <taxon>Microsporidia</taxon>
        <taxon>Spragueidae</taxon>
        <taxon>Spraguea</taxon>
    </lineage>
</organism>
<dbReference type="OMA" id="IKMIEDY"/>
<dbReference type="VEuPathDB" id="MicrosporidiaDB:SLOPH_1197"/>
<dbReference type="Proteomes" id="UP000014978">
    <property type="component" value="Unassembled WGS sequence"/>
</dbReference>
<reference evidence="2" key="1">
    <citation type="journal article" date="2013" name="PLoS Genet.">
        <title>The genome of Spraguea lophii and the basis of host-microsporidian interactions.</title>
        <authorList>
            <person name="Campbell S.E."/>
            <person name="Williams T.A."/>
            <person name="Yousuf A."/>
            <person name="Soanes D.M."/>
            <person name="Paszkiewicz K.H."/>
            <person name="Williams B.A.P."/>
        </authorList>
    </citation>
    <scope>NUCLEOTIDE SEQUENCE [LARGE SCALE GENOMIC DNA]</scope>
    <source>
        <strain evidence="2">42_110</strain>
    </source>
</reference>
<protein>
    <submittedName>
        <fullName evidence="1">Uncharacterized protein</fullName>
    </submittedName>
</protein>
<evidence type="ECO:0000313" key="2">
    <source>
        <dbReference type="Proteomes" id="UP000014978"/>
    </source>
</evidence>
<dbReference type="EMBL" id="ATCN01000861">
    <property type="protein sequence ID" value="EPR78334.1"/>
    <property type="molecule type" value="Genomic_DNA"/>
</dbReference>
<proteinExistence type="predicted"/>
<name>S7XH02_SPRLO</name>
<keyword evidence="2" id="KW-1185">Reference proteome</keyword>
<sequence>MINDLKYIKHDKDMNIKEQKDGLSQMPDQSTKNRYFDILKMVYEKIEGFEREIDKMKDIKKEEHVGRRRRKTEMLRPCTEEEKIQDYNNIKGISVNIKIGNNSIKIGDSNFKKNETVKINMNGEIISVIIKQIENDIIKFKTKNNKKIQITIKSIESGAIKLLKTSQH</sequence>
<evidence type="ECO:0000313" key="1">
    <source>
        <dbReference type="EMBL" id="EPR78334.1"/>
    </source>
</evidence>
<dbReference type="InParanoid" id="S7XH02"/>
<dbReference type="HOGENOM" id="CLU_1587566_0_0_1"/>
<accession>S7XH02</accession>